<evidence type="ECO:0000313" key="2">
    <source>
        <dbReference type="EMBL" id="HIX80875.1"/>
    </source>
</evidence>
<dbReference type="PANTHER" id="PTHR33490">
    <property type="entry name" value="BLR5614 PROTEIN-RELATED"/>
    <property type="match status" value="1"/>
</dbReference>
<reference evidence="2" key="2">
    <citation type="submission" date="2021-04" db="EMBL/GenBank/DDBJ databases">
        <authorList>
            <person name="Gilroy R."/>
        </authorList>
    </citation>
    <scope>NUCLEOTIDE SEQUENCE</scope>
    <source>
        <strain evidence="2">ChiGjej1B1-14440</strain>
    </source>
</reference>
<dbReference type="InterPro" id="IPR038765">
    <property type="entry name" value="Papain-like_cys_pep_sf"/>
</dbReference>
<evidence type="ECO:0000313" key="3">
    <source>
        <dbReference type="Proteomes" id="UP000886724"/>
    </source>
</evidence>
<dbReference type="AlphaFoldDB" id="A0A9D2BL95"/>
<dbReference type="SMART" id="SM00460">
    <property type="entry name" value="TGc"/>
    <property type="match status" value="1"/>
</dbReference>
<protein>
    <submittedName>
        <fullName evidence="2">Transglutaminase-like domain-containing protein</fullName>
    </submittedName>
</protein>
<feature type="domain" description="Transglutaminase-like" evidence="1">
    <location>
        <begin position="211"/>
        <end position="269"/>
    </location>
</feature>
<dbReference type="Proteomes" id="UP000886724">
    <property type="component" value="Unassembled WGS sequence"/>
</dbReference>
<reference evidence="2" key="1">
    <citation type="journal article" date="2021" name="PeerJ">
        <title>Extensive microbial diversity within the chicken gut microbiome revealed by metagenomics and culture.</title>
        <authorList>
            <person name="Gilroy R."/>
            <person name="Ravi A."/>
            <person name="Getino M."/>
            <person name="Pursley I."/>
            <person name="Horton D.L."/>
            <person name="Alikhan N.F."/>
            <person name="Baker D."/>
            <person name="Gharbi K."/>
            <person name="Hall N."/>
            <person name="Watson M."/>
            <person name="Adriaenssens E.M."/>
            <person name="Foster-Nyarko E."/>
            <person name="Jarju S."/>
            <person name="Secka A."/>
            <person name="Antonio M."/>
            <person name="Oren A."/>
            <person name="Chaudhuri R.R."/>
            <person name="La Ragione R."/>
            <person name="Hildebrand F."/>
            <person name="Pallen M.J."/>
        </authorList>
    </citation>
    <scope>NUCLEOTIDE SEQUENCE</scope>
    <source>
        <strain evidence="2">ChiGjej1B1-14440</strain>
    </source>
</reference>
<dbReference type="Pfam" id="PF01841">
    <property type="entry name" value="Transglut_core"/>
    <property type="match status" value="1"/>
</dbReference>
<dbReference type="PROSITE" id="PS51257">
    <property type="entry name" value="PROKAR_LIPOPROTEIN"/>
    <property type="match status" value="1"/>
</dbReference>
<organism evidence="2 3">
    <name type="scientific">Candidatus Erysipelatoclostridium merdavium</name>
    <dbReference type="NCBI Taxonomy" id="2838566"/>
    <lineage>
        <taxon>Bacteria</taxon>
        <taxon>Bacillati</taxon>
        <taxon>Bacillota</taxon>
        <taxon>Erysipelotrichia</taxon>
        <taxon>Erysipelotrichales</taxon>
        <taxon>Erysipelotrichales incertae sedis</taxon>
    </lineage>
</organism>
<dbReference type="InterPro" id="IPR002931">
    <property type="entry name" value="Transglutaminase-like"/>
</dbReference>
<gene>
    <name evidence="2" type="ORF">H9980_02745</name>
</gene>
<dbReference type="Gene3D" id="3.10.620.30">
    <property type="match status" value="1"/>
</dbReference>
<name>A0A9D2BL95_9FIRM</name>
<sequence length="298" mass="33857">MSKKFILIITILSYLLVGCFSEKNNYPSDYPASSSYTVNEILYPQASNIAVLDSDVATVDYSNVNEGYIVATLKAANSQKIKIQISKGEIKYNYDLTSLTGTSYPLQLGSGKYVIKILENIEGTKYAIKQSVEIDVILKNELSPFLYPNILINYHPGDTITTLAVDVVKDDENDLQRIKTIYEFVAGYLTYDKDKAKLAKQQYLIPDLEALIKEKKGICFDYASMMVAMLRINHIPARLICGGTDRDEYHAWVEVYLEGQGWVNPDIFIDKKTWTIMDPTFASSKYDYDGQYVQTLYY</sequence>
<proteinExistence type="predicted"/>
<dbReference type="SUPFAM" id="SSF54001">
    <property type="entry name" value="Cysteine proteinases"/>
    <property type="match status" value="1"/>
</dbReference>
<comment type="caution">
    <text evidence="2">The sequence shown here is derived from an EMBL/GenBank/DDBJ whole genome shotgun (WGS) entry which is preliminary data.</text>
</comment>
<dbReference type="EMBL" id="DXET01000071">
    <property type="protein sequence ID" value="HIX80875.1"/>
    <property type="molecule type" value="Genomic_DNA"/>
</dbReference>
<accession>A0A9D2BL95</accession>
<evidence type="ECO:0000259" key="1">
    <source>
        <dbReference type="SMART" id="SM00460"/>
    </source>
</evidence>